<dbReference type="GO" id="GO:0051701">
    <property type="term" value="P:biological process involved in interaction with host"/>
    <property type="evidence" value="ECO:0007669"/>
    <property type="project" value="TreeGrafter"/>
</dbReference>
<feature type="domain" description="O-acyltransferase WSD1 C-terminal" evidence="14">
    <location>
        <begin position="309"/>
        <end position="454"/>
    </location>
</feature>
<evidence type="ECO:0000256" key="9">
    <source>
        <dbReference type="ARBA" id="ARBA00023315"/>
    </source>
</evidence>
<dbReference type="PANTHER" id="PTHR31650:SF1">
    <property type="entry name" value="WAX ESTER SYNTHASE_DIACYLGLYCEROL ACYLTRANSFERASE 4-RELATED"/>
    <property type="match status" value="1"/>
</dbReference>
<dbReference type="InterPro" id="IPR045034">
    <property type="entry name" value="O-acyltransferase_WSD1-like"/>
</dbReference>
<dbReference type="InterPro" id="IPR009721">
    <property type="entry name" value="O-acyltransferase_WSD1_C"/>
</dbReference>
<dbReference type="GO" id="GO:0001666">
    <property type="term" value="P:response to hypoxia"/>
    <property type="evidence" value="ECO:0007669"/>
    <property type="project" value="TreeGrafter"/>
</dbReference>
<protein>
    <recommendedName>
        <fullName evidence="4 11">Diacylglycerol O-acyltransferase</fullName>
        <ecNumber evidence="4 11">2.3.1.20</ecNumber>
    </recommendedName>
</protein>
<evidence type="ECO:0000256" key="6">
    <source>
        <dbReference type="ARBA" id="ARBA00022679"/>
    </source>
</evidence>
<dbReference type="UniPathway" id="UPA00282"/>
<evidence type="ECO:0000256" key="10">
    <source>
        <dbReference type="ARBA" id="ARBA00048109"/>
    </source>
</evidence>
<evidence type="ECO:0000259" key="14">
    <source>
        <dbReference type="Pfam" id="PF06974"/>
    </source>
</evidence>
<dbReference type="EC" id="2.3.1.20" evidence="4 11"/>
<evidence type="ECO:0000256" key="11">
    <source>
        <dbReference type="RuleBase" id="RU361241"/>
    </source>
</evidence>
<dbReference type="InterPro" id="IPR004255">
    <property type="entry name" value="O-acyltransferase_WSD1_N"/>
</dbReference>
<comment type="similarity">
    <text evidence="3 11">Belongs to the long-chain O-acyltransferase family.</text>
</comment>
<comment type="pathway">
    <text evidence="2">Lipid metabolism.</text>
</comment>
<evidence type="ECO:0000256" key="3">
    <source>
        <dbReference type="ARBA" id="ARBA00009587"/>
    </source>
</evidence>
<keyword evidence="8 11" id="KW-0443">Lipid metabolism</keyword>
<evidence type="ECO:0000313" key="15">
    <source>
        <dbReference type="EMBL" id="TCP46857.1"/>
    </source>
</evidence>
<dbReference type="OrthoDB" id="9810950at2"/>
<evidence type="ECO:0000256" key="2">
    <source>
        <dbReference type="ARBA" id="ARBA00005189"/>
    </source>
</evidence>
<organism evidence="15 16">
    <name type="scientific">Tamaricihabitans halophyticus</name>
    <dbReference type="NCBI Taxonomy" id="1262583"/>
    <lineage>
        <taxon>Bacteria</taxon>
        <taxon>Bacillati</taxon>
        <taxon>Actinomycetota</taxon>
        <taxon>Actinomycetes</taxon>
        <taxon>Pseudonocardiales</taxon>
        <taxon>Pseudonocardiaceae</taxon>
        <taxon>Tamaricihabitans</taxon>
    </lineage>
</organism>
<dbReference type="PANTHER" id="PTHR31650">
    <property type="entry name" value="O-ACYLTRANSFERASE (WSD1-LIKE) FAMILY PROTEIN"/>
    <property type="match status" value="1"/>
</dbReference>
<dbReference type="GO" id="GO:0006071">
    <property type="term" value="P:glycerol metabolic process"/>
    <property type="evidence" value="ECO:0007669"/>
    <property type="project" value="UniProtKB-KW"/>
</dbReference>
<evidence type="ECO:0000256" key="12">
    <source>
        <dbReference type="SAM" id="MobiDB-lite"/>
    </source>
</evidence>
<accession>A0A4R2QD08</accession>
<evidence type="ECO:0000256" key="1">
    <source>
        <dbReference type="ARBA" id="ARBA00004771"/>
    </source>
</evidence>
<reference evidence="15 16" key="1">
    <citation type="submission" date="2019-03" db="EMBL/GenBank/DDBJ databases">
        <title>Genomic Encyclopedia of Type Strains, Phase IV (KMG-IV): sequencing the most valuable type-strain genomes for metagenomic binning, comparative biology and taxonomic classification.</title>
        <authorList>
            <person name="Goeker M."/>
        </authorList>
    </citation>
    <scope>NUCLEOTIDE SEQUENCE [LARGE SCALE GENOMIC DNA]</scope>
    <source>
        <strain evidence="15 16">DSM 45765</strain>
    </source>
</reference>
<keyword evidence="9 11" id="KW-0012">Acyltransferase</keyword>
<gene>
    <name evidence="15" type="ORF">EV191_113136</name>
</gene>
<dbReference type="GO" id="GO:0004144">
    <property type="term" value="F:diacylglycerol O-acyltransferase activity"/>
    <property type="evidence" value="ECO:0007669"/>
    <property type="project" value="UniProtKB-EC"/>
</dbReference>
<dbReference type="GO" id="GO:0071731">
    <property type="term" value="P:response to nitric oxide"/>
    <property type="evidence" value="ECO:0007669"/>
    <property type="project" value="TreeGrafter"/>
</dbReference>
<evidence type="ECO:0000256" key="7">
    <source>
        <dbReference type="ARBA" id="ARBA00022798"/>
    </source>
</evidence>
<evidence type="ECO:0000313" key="16">
    <source>
        <dbReference type="Proteomes" id="UP000294911"/>
    </source>
</evidence>
<dbReference type="Pfam" id="PF03007">
    <property type="entry name" value="WS_DGAT_cat"/>
    <property type="match status" value="1"/>
</dbReference>
<dbReference type="SUPFAM" id="SSF52777">
    <property type="entry name" value="CoA-dependent acyltransferases"/>
    <property type="match status" value="1"/>
</dbReference>
<dbReference type="AlphaFoldDB" id="A0A4R2QD08"/>
<dbReference type="Pfam" id="PF06974">
    <property type="entry name" value="WS_DGAT_C"/>
    <property type="match status" value="1"/>
</dbReference>
<name>A0A4R2QD08_9PSEU</name>
<dbReference type="GO" id="GO:0005886">
    <property type="term" value="C:plasma membrane"/>
    <property type="evidence" value="ECO:0007669"/>
    <property type="project" value="TreeGrafter"/>
</dbReference>
<evidence type="ECO:0000256" key="4">
    <source>
        <dbReference type="ARBA" id="ARBA00013244"/>
    </source>
</evidence>
<keyword evidence="16" id="KW-1185">Reference proteome</keyword>
<comment type="catalytic activity">
    <reaction evidence="10 11">
        <text>an acyl-CoA + a 1,2-diacyl-sn-glycerol = a triacyl-sn-glycerol + CoA</text>
        <dbReference type="Rhea" id="RHEA:10868"/>
        <dbReference type="ChEBI" id="CHEBI:17815"/>
        <dbReference type="ChEBI" id="CHEBI:57287"/>
        <dbReference type="ChEBI" id="CHEBI:58342"/>
        <dbReference type="ChEBI" id="CHEBI:64615"/>
        <dbReference type="EC" id="2.3.1.20"/>
    </reaction>
</comment>
<keyword evidence="6 11" id="KW-0808">Transferase</keyword>
<dbReference type="RefSeq" id="WP_132879576.1">
    <property type="nucleotide sequence ID" value="NZ_SLXQ01000013.1"/>
</dbReference>
<evidence type="ECO:0000259" key="13">
    <source>
        <dbReference type="Pfam" id="PF03007"/>
    </source>
</evidence>
<dbReference type="InterPro" id="IPR014292">
    <property type="entry name" value="Acyl_transf_WS/DGAT"/>
</dbReference>
<keyword evidence="7 11" id="KW-0319">Glycerol metabolism</keyword>
<evidence type="ECO:0000256" key="8">
    <source>
        <dbReference type="ARBA" id="ARBA00023098"/>
    </source>
</evidence>
<evidence type="ECO:0000256" key="5">
    <source>
        <dbReference type="ARBA" id="ARBA00022516"/>
    </source>
</evidence>
<keyword evidence="5 11" id="KW-0444">Lipid biosynthesis</keyword>
<comment type="pathway">
    <text evidence="1 11">Glycerolipid metabolism; triacylglycerol biosynthesis.</text>
</comment>
<dbReference type="GO" id="GO:0019432">
    <property type="term" value="P:triglyceride biosynthetic process"/>
    <property type="evidence" value="ECO:0007669"/>
    <property type="project" value="UniProtKB-UniPathway"/>
</dbReference>
<dbReference type="NCBIfam" id="TIGR02946">
    <property type="entry name" value="acyl_WS_DGAT"/>
    <property type="match status" value="1"/>
</dbReference>
<proteinExistence type="inferred from homology"/>
<dbReference type="EMBL" id="SLXQ01000013">
    <property type="protein sequence ID" value="TCP46857.1"/>
    <property type="molecule type" value="Genomic_DNA"/>
</dbReference>
<feature type="region of interest" description="Disordered" evidence="12">
    <location>
        <begin position="156"/>
        <end position="179"/>
    </location>
</feature>
<feature type="domain" description="O-acyltransferase WSD1-like N-terminal" evidence="13">
    <location>
        <begin position="6"/>
        <end position="265"/>
    </location>
</feature>
<comment type="caution">
    <text evidence="15">The sequence shown here is derived from an EMBL/GenBank/DDBJ whole genome shotgun (WGS) entry which is preliminary data.</text>
</comment>
<dbReference type="Proteomes" id="UP000294911">
    <property type="component" value="Unassembled WGS sequence"/>
</dbReference>
<sequence length="458" mass="50204">MELMPPTESVFLLGESREHPMHVGGLQLFRKPEGAGPDYLSEVYQEMLGYPDVKRLFRRRPQRPLPALGSWAWAEDSTLDLEYHVRLSALPRPGRVRELLALASRLHGSLLDRHRPLWEMHLVEGLSDDRFAIYSKVHHALADGVTAIRQLRDSLSTDPAERGRPPMWISADGQQGTKSGVGAHPITLARTAASMLGEFTRTAPAGLRVATEVLREHTATLPMQAPKSILNVGIGGARRFAAQSWPGERLRTVSKAARVSVNDVVLAMCSGALRQYLTEQAALPEDPLIAMVPISMRAPSYSARGEVGGNSIGTGLCDLATEEPDPAQRLRRIHESMRRGKQLATELTPLQFLLFSGLVIAPLSWAMIPGVPERTKPPFNLIISNVPGPRSTQYLNGARLEGIYPMSLLLDGQALNITLTSYAGSIEFGVLGCRRSLPSLQRILTHLDTALTDLEQAV</sequence>